<name>A0A3N6R6I1_BRACR</name>
<proteinExistence type="inferred from homology"/>
<evidence type="ECO:0000313" key="2">
    <source>
        <dbReference type="EMBL" id="KAF2596782.1"/>
    </source>
</evidence>
<reference evidence="2" key="1">
    <citation type="submission" date="2019-12" db="EMBL/GenBank/DDBJ databases">
        <title>Genome sequencing and annotation of Brassica cretica.</title>
        <authorList>
            <person name="Studholme D.J."/>
            <person name="Sarris P.F."/>
        </authorList>
    </citation>
    <scope>NUCLEOTIDE SEQUENCE</scope>
    <source>
        <strain evidence="2">PFS-001/15</strain>
        <tissue evidence="2">Leaf</tissue>
    </source>
</reference>
<dbReference type="Pfam" id="PF07899">
    <property type="entry name" value="Frigida"/>
    <property type="match status" value="1"/>
</dbReference>
<dbReference type="AlphaFoldDB" id="A0A3N6R6I1"/>
<dbReference type="EMBL" id="QGKW02000717">
    <property type="protein sequence ID" value="KAF2596782.1"/>
    <property type="molecule type" value="Genomic_DNA"/>
</dbReference>
<evidence type="ECO:0000313" key="3">
    <source>
        <dbReference type="Proteomes" id="UP000712281"/>
    </source>
</evidence>
<dbReference type="Proteomes" id="UP000712281">
    <property type="component" value="Unassembled WGS sequence"/>
</dbReference>
<dbReference type="GO" id="GO:0030154">
    <property type="term" value="P:cell differentiation"/>
    <property type="evidence" value="ECO:0007669"/>
    <property type="project" value="UniProtKB-KW"/>
</dbReference>
<keyword evidence="1" id="KW-0217">Developmental protein</keyword>
<gene>
    <name evidence="2" type="ORF">F2Q68_00011965</name>
</gene>
<dbReference type="InterPro" id="IPR012474">
    <property type="entry name" value="Frigida"/>
</dbReference>
<keyword evidence="1" id="KW-0221">Differentiation</keyword>
<comment type="caution">
    <text evidence="2">The sequence shown here is derived from an EMBL/GenBank/DDBJ whole genome shotgun (WGS) entry which is preliminary data.</text>
</comment>
<dbReference type="GO" id="GO:0009908">
    <property type="term" value="P:flower development"/>
    <property type="evidence" value="ECO:0007669"/>
    <property type="project" value="UniProtKB-KW"/>
</dbReference>
<comment type="similarity">
    <text evidence="1">Belongs to the Frigida family.</text>
</comment>
<evidence type="ECO:0000256" key="1">
    <source>
        <dbReference type="RuleBase" id="RU364012"/>
    </source>
</evidence>
<organism evidence="2 3">
    <name type="scientific">Brassica cretica</name>
    <name type="common">Mustard</name>
    <dbReference type="NCBI Taxonomy" id="69181"/>
    <lineage>
        <taxon>Eukaryota</taxon>
        <taxon>Viridiplantae</taxon>
        <taxon>Streptophyta</taxon>
        <taxon>Embryophyta</taxon>
        <taxon>Tracheophyta</taxon>
        <taxon>Spermatophyta</taxon>
        <taxon>Magnoliopsida</taxon>
        <taxon>eudicotyledons</taxon>
        <taxon>Gunneridae</taxon>
        <taxon>Pentapetalae</taxon>
        <taxon>rosids</taxon>
        <taxon>malvids</taxon>
        <taxon>Brassicales</taxon>
        <taxon>Brassicaceae</taxon>
        <taxon>Brassiceae</taxon>
        <taxon>Brassica</taxon>
    </lineage>
</organism>
<keyword evidence="1" id="KW-0287">Flowering</keyword>
<sequence>MLMECLSILLSGLDSNSLAAVLSQNVKDRAKGVAEEWNPLLATLDMDAGNGNSLEAHAFLQLLATFGEIEVLVNSGKQIDAGN</sequence>
<protein>
    <recommendedName>
        <fullName evidence="1">FRIGIDA-like protein</fullName>
    </recommendedName>
</protein>
<accession>A0A3N6R6I1</accession>